<keyword evidence="4" id="KW-1185">Reference proteome</keyword>
<proteinExistence type="predicted"/>
<reference evidence="3" key="1">
    <citation type="submission" date="2023-03" db="EMBL/GenBank/DDBJ databases">
        <title>Massive genome expansion in bonnet fungi (Mycena s.s.) driven by repeated elements and novel gene families across ecological guilds.</title>
        <authorList>
            <consortium name="Lawrence Berkeley National Laboratory"/>
            <person name="Harder C.B."/>
            <person name="Miyauchi S."/>
            <person name="Viragh M."/>
            <person name="Kuo A."/>
            <person name="Thoen E."/>
            <person name="Andreopoulos B."/>
            <person name="Lu D."/>
            <person name="Skrede I."/>
            <person name="Drula E."/>
            <person name="Henrissat B."/>
            <person name="Morin E."/>
            <person name="Kohler A."/>
            <person name="Barry K."/>
            <person name="LaButti K."/>
            <person name="Morin E."/>
            <person name="Salamov A."/>
            <person name="Lipzen A."/>
            <person name="Mereny Z."/>
            <person name="Hegedus B."/>
            <person name="Baldrian P."/>
            <person name="Stursova M."/>
            <person name="Weitz H."/>
            <person name="Taylor A."/>
            <person name="Grigoriev I.V."/>
            <person name="Nagy L.G."/>
            <person name="Martin F."/>
            <person name="Kauserud H."/>
        </authorList>
    </citation>
    <scope>NUCLEOTIDE SEQUENCE</scope>
    <source>
        <strain evidence="3">CBHHK182m</strain>
    </source>
</reference>
<dbReference type="Proteomes" id="UP001215598">
    <property type="component" value="Unassembled WGS sequence"/>
</dbReference>
<sequence length="361" mass="40982">MTTWILVSRDWLKIALSVVFRDVWITSFAHITYLARICTQNTSFVCQLAGILEPHKYLNETCRSLTISVYHTYEGEYTDQCTDLPEYATADRLRDRLLPGAWRYQNPTYAIPTDTIATVIHVLTPRITVLHFVLIDCVATYRTWDTDLGLVPSPTKIRQFPLSLTDLHITFAYTSPPPALLLDTPRGTFYPPPKGFEEMPRSCCFDGVRRLVVREANADFVAFSTTTCPLLERVESTAEFCAEDLPPGVRKHFGDKLVFLRLPRTLVWPGLTGGDTDPIPKQLPTTFSDVAEWRESGLPIPAIRPTRPPANLKPAPETEESNKAVETNVANFDPAQKKRNSIWSLVKRVVFRKRRRHPVAL</sequence>
<evidence type="ECO:0000313" key="3">
    <source>
        <dbReference type="EMBL" id="KAJ7778465.1"/>
    </source>
</evidence>
<keyword evidence="2" id="KW-0732">Signal</keyword>
<name>A0AAD7K9K9_9AGAR</name>
<feature type="region of interest" description="Disordered" evidence="1">
    <location>
        <begin position="299"/>
        <end position="324"/>
    </location>
</feature>
<evidence type="ECO:0000256" key="1">
    <source>
        <dbReference type="SAM" id="MobiDB-lite"/>
    </source>
</evidence>
<dbReference type="EMBL" id="JARKIB010000007">
    <property type="protein sequence ID" value="KAJ7778465.1"/>
    <property type="molecule type" value="Genomic_DNA"/>
</dbReference>
<dbReference type="AlphaFoldDB" id="A0AAD7K9K9"/>
<accession>A0AAD7K9K9</accession>
<evidence type="ECO:0000313" key="4">
    <source>
        <dbReference type="Proteomes" id="UP001215598"/>
    </source>
</evidence>
<evidence type="ECO:0000256" key="2">
    <source>
        <dbReference type="SAM" id="SignalP"/>
    </source>
</evidence>
<feature type="signal peptide" evidence="2">
    <location>
        <begin position="1"/>
        <end position="17"/>
    </location>
</feature>
<feature type="chain" id="PRO_5041970547" evidence="2">
    <location>
        <begin position="18"/>
        <end position="361"/>
    </location>
</feature>
<protein>
    <submittedName>
        <fullName evidence="3">Uncharacterized protein</fullName>
    </submittedName>
</protein>
<gene>
    <name evidence="3" type="ORF">B0H16DRAFT_1711962</name>
</gene>
<organism evidence="3 4">
    <name type="scientific">Mycena metata</name>
    <dbReference type="NCBI Taxonomy" id="1033252"/>
    <lineage>
        <taxon>Eukaryota</taxon>
        <taxon>Fungi</taxon>
        <taxon>Dikarya</taxon>
        <taxon>Basidiomycota</taxon>
        <taxon>Agaricomycotina</taxon>
        <taxon>Agaricomycetes</taxon>
        <taxon>Agaricomycetidae</taxon>
        <taxon>Agaricales</taxon>
        <taxon>Marasmiineae</taxon>
        <taxon>Mycenaceae</taxon>
        <taxon>Mycena</taxon>
    </lineage>
</organism>
<comment type="caution">
    <text evidence="3">The sequence shown here is derived from an EMBL/GenBank/DDBJ whole genome shotgun (WGS) entry which is preliminary data.</text>
</comment>